<dbReference type="InterPro" id="IPR036034">
    <property type="entry name" value="PDZ_sf"/>
</dbReference>
<dbReference type="GO" id="GO:0031941">
    <property type="term" value="C:filamentous actin"/>
    <property type="evidence" value="ECO:0007669"/>
    <property type="project" value="TreeGrafter"/>
</dbReference>
<evidence type="ECO:0000259" key="5">
    <source>
        <dbReference type="PROSITE" id="PS50106"/>
    </source>
</evidence>
<dbReference type="GO" id="GO:0030018">
    <property type="term" value="C:Z disc"/>
    <property type="evidence" value="ECO:0007669"/>
    <property type="project" value="TreeGrafter"/>
</dbReference>
<dbReference type="PANTHER" id="PTHR24214:SF38">
    <property type="entry name" value="PDZ AND LIM DOMAIN PROTEIN ZASP-RELATED"/>
    <property type="match status" value="1"/>
</dbReference>
<dbReference type="EMBL" id="CAJOBA010051948">
    <property type="protein sequence ID" value="CAF4250010.1"/>
    <property type="molecule type" value="Genomic_DNA"/>
</dbReference>
<evidence type="ECO:0000313" key="8">
    <source>
        <dbReference type="Proteomes" id="UP000682733"/>
    </source>
</evidence>
<evidence type="ECO:0000256" key="3">
    <source>
        <dbReference type="ARBA" id="ARBA00023038"/>
    </source>
</evidence>
<accession>A0A8S2SVG6</accession>
<dbReference type="Proteomes" id="UP000677228">
    <property type="component" value="Unassembled WGS sequence"/>
</dbReference>
<keyword evidence="3" id="KW-0479">Metal-binding</keyword>
<dbReference type="CDD" id="cd23068">
    <property type="entry name" value="PDZ_ZASP52-like"/>
    <property type="match status" value="1"/>
</dbReference>
<dbReference type="Proteomes" id="UP000682733">
    <property type="component" value="Unassembled WGS sequence"/>
</dbReference>
<feature type="compositionally biased region" description="Low complexity" evidence="4">
    <location>
        <begin position="176"/>
        <end position="196"/>
    </location>
</feature>
<keyword evidence="3" id="KW-0440">LIM domain</keyword>
<gene>
    <name evidence="6" type="ORF">OVA965_LOCUS35036</name>
    <name evidence="7" type="ORF">TMI583_LOCUS35992</name>
</gene>
<dbReference type="EMBL" id="CAJNOK010030094">
    <property type="protein sequence ID" value="CAF1455976.1"/>
    <property type="molecule type" value="Genomic_DNA"/>
</dbReference>
<proteinExistence type="predicted"/>
<dbReference type="SUPFAM" id="SSF50156">
    <property type="entry name" value="PDZ domain-like"/>
    <property type="match status" value="1"/>
</dbReference>
<comment type="caution">
    <text evidence="7">The sequence shown here is derived from an EMBL/GenBank/DDBJ whole genome shotgun (WGS) entry which is preliminary data.</text>
</comment>
<dbReference type="InterPro" id="IPR050604">
    <property type="entry name" value="PDZ-LIM_domain"/>
</dbReference>
<dbReference type="GO" id="GO:0051371">
    <property type="term" value="F:muscle alpha-actinin binding"/>
    <property type="evidence" value="ECO:0007669"/>
    <property type="project" value="TreeGrafter"/>
</dbReference>
<dbReference type="GO" id="GO:0005912">
    <property type="term" value="C:adherens junction"/>
    <property type="evidence" value="ECO:0007669"/>
    <property type="project" value="TreeGrafter"/>
</dbReference>
<reference evidence="7" key="1">
    <citation type="submission" date="2021-02" db="EMBL/GenBank/DDBJ databases">
        <authorList>
            <person name="Nowell W R."/>
        </authorList>
    </citation>
    <scope>NUCLEOTIDE SEQUENCE</scope>
</reference>
<feature type="region of interest" description="Disordered" evidence="4">
    <location>
        <begin position="93"/>
        <end position="125"/>
    </location>
</feature>
<feature type="compositionally biased region" description="Polar residues" evidence="4">
    <location>
        <begin position="197"/>
        <end position="206"/>
    </location>
</feature>
<protein>
    <recommendedName>
        <fullName evidence="5">PDZ domain-containing protein</fullName>
    </recommendedName>
</protein>
<dbReference type="GO" id="GO:0061061">
    <property type="term" value="P:muscle structure development"/>
    <property type="evidence" value="ECO:0007669"/>
    <property type="project" value="TreeGrafter"/>
</dbReference>
<evidence type="ECO:0000313" key="7">
    <source>
        <dbReference type="EMBL" id="CAF4250010.1"/>
    </source>
</evidence>
<dbReference type="SMART" id="SM00228">
    <property type="entry name" value="PDZ"/>
    <property type="match status" value="1"/>
</dbReference>
<comment type="subcellular location">
    <subcellularLocation>
        <location evidence="1">Cytoplasm</location>
    </subcellularLocation>
</comment>
<dbReference type="GO" id="GO:0001725">
    <property type="term" value="C:stress fiber"/>
    <property type="evidence" value="ECO:0007669"/>
    <property type="project" value="TreeGrafter"/>
</dbReference>
<keyword evidence="2" id="KW-0963">Cytoplasm</keyword>
<evidence type="ECO:0000256" key="4">
    <source>
        <dbReference type="SAM" id="MobiDB-lite"/>
    </source>
</evidence>
<keyword evidence="3" id="KW-0862">Zinc</keyword>
<dbReference type="PANTHER" id="PTHR24214">
    <property type="entry name" value="PDZ AND LIM DOMAIN PROTEIN ZASP"/>
    <property type="match status" value="1"/>
</dbReference>
<dbReference type="Pfam" id="PF00595">
    <property type="entry name" value="PDZ"/>
    <property type="match status" value="1"/>
</dbReference>
<dbReference type="GO" id="GO:0003779">
    <property type="term" value="F:actin binding"/>
    <property type="evidence" value="ECO:0007669"/>
    <property type="project" value="TreeGrafter"/>
</dbReference>
<dbReference type="Gene3D" id="2.30.42.10">
    <property type="match status" value="1"/>
</dbReference>
<feature type="compositionally biased region" description="Polar residues" evidence="4">
    <location>
        <begin position="111"/>
        <end position="125"/>
    </location>
</feature>
<name>A0A8S2SVG6_9BILA</name>
<dbReference type="FunFam" id="2.30.42.10:FF:000055">
    <property type="entry name" value="PDZ and LIM domain protein 3"/>
    <property type="match status" value="1"/>
</dbReference>
<feature type="region of interest" description="Disordered" evidence="4">
    <location>
        <begin position="168"/>
        <end position="206"/>
    </location>
</feature>
<dbReference type="PROSITE" id="PS50106">
    <property type="entry name" value="PDZ"/>
    <property type="match status" value="1"/>
</dbReference>
<dbReference type="InterPro" id="IPR001478">
    <property type="entry name" value="PDZ"/>
</dbReference>
<evidence type="ECO:0000313" key="6">
    <source>
        <dbReference type="EMBL" id="CAF1455976.1"/>
    </source>
</evidence>
<feature type="compositionally biased region" description="Polar residues" evidence="4">
    <location>
        <begin position="93"/>
        <end position="103"/>
    </location>
</feature>
<organism evidence="7 8">
    <name type="scientific">Didymodactylos carnosus</name>
    <dbReference type="NCBI Taxonomy" id="1234261"/>
    <lineage>
        <taxon>Eukaryota</taxon>
        <taxon>Metazoa</taxon>
        <taxon>Spiralia</taxon>
        <taxon>Gnathifera</taxon>
        <taxon>Rotifera</taxon>
        <taxon>Eurotatoria</taxon>
        <taxon>Bdelloidea</taxon>
        <taxon>Philodinida</taxon>
        <taxon>Philodinidae</taxon>
        <taxon>Didymodactylos</taxon>
    </lineage>
</organism>
<feature type="domain" description="PDZ" evidence="5">
    <location>
        <begin position="8"/>
        <end position="91"/>
    </location>
</feature>
<evidence type="ECO:0000256" key="2">
    <source>
        <dbReference type="ARBA" id="ARBA00022490"/>
    </source>
</evidence>
<dbReference type="AlphaFoldDB" id="A0A8S2SVG6"/>
<sequence>MPSYTVLNVKLQRDSASIPWGFRMIGGKDFGSPLQIQRVNPGSVAEKYGIKPNDYIVKILSTSTEHLKHQDAQDCIIRQQNNLELTVQRETVPDQNDYSSNSEFPPHELISPSQPKPNYQQQESQKPILEPELPVTNNQTLLTQVHNTPIGLYSADTVTNTLNQTLKNDDLHDSDYSSPSNLSTSSSYQSLARSTSNNSITNTVPNRGVNNIIKRLNNHPSNGTKSVEDLQSKYLSCEDKLKNETRQGPSFRALLKGLDNGREI</sequence>
<evidence type="ECO:0000256" key="1">
    <source>
        <dbReference type="ARBA" id="ARBA00004496"/>
    </source>
</evidence>
<dbReference type="GO" id="GO:0030036">
    <property type="term" value="P:actin cytoskeleton organization"/>
    <property type="evidence" value="ECO:0007669"/>
    <property type="project" value="TreeGrafter"/>
</dbReference>